<dbReference type="KEGG" id="sper:EW093_10235"/>
<dbReference type="RefSeq" id="WP_149568312.1">
    <property type="nucleotide sequence ID" value="NZ_CP035807.1"/>
</dbReference>
<keyword evidence="5" id="KW-0408">Iron</keyword>
<feature type="region of interest" description="Disordered" evidence="8">
    <location>
        <begin position="324"/>
        <end position="343"/>
    </location>
</feature>
<dbReference type="AlphaFoldDB" id="A0A5C1QC05"/>
<evidence type="ECO:0000256" key="8">
    <source>
        <dbReference type="SAM" id="MobiDB-lite"/>
    </source>
</evidence>
<comment type="cofactor">
    <cofactor evidence="1">
        <name>[4Fe-4S] cluster</name>
        <dbReference type="ChEBI" id="CHEBI:49883"/>
    </cofactor>
</comment>
<organism evidence="10 11">
    <name type="scientific">Thiospirochaeta perfilievii</name>
    <dbReference type="NCBI Taxonomy" id="252967"/>
    <lineage>
        <taxon>Bacteria</taxon>
        <taxon>Pseudomonadati</taxon>
        <taxon>Spirochaetota</taxon>
        <taxon>Spirochaetia</taxon>
        <taxon>Spirochaetales</taxon>
        <taxon>Spirochaetaceae</taxon>
        <taxon>Thiospirochaeta</taxon>
    </lineage>
</organism>
<dbReference type="EMBL" id="CP035807">
    <property type="protein sequence ID" value="QEN05071.1"/>
    <property type="molecule type" value="Genomic_DNA"/>
</dbReference>
<evidence type="ECO:0000256" key="2">
    <source>
        <dbReference type="ARBA" id="ARBA00022485"/>
    </source>
</evidence>
<dbReference type="OrthoDB" id="9801120at2"/>
<dbReference type="InterPro" id="IPR024007">
    <property type="entry name" value="FeFe-hyd_mat_HydG"/>
</dbReference>
<reference evidence="10 11" key="1">
    <citation type="submission" date="2019-02" db="EMBL/GenBank/DDBJ databases">
        <authorList>
            <person name="Fomenkov A."/>
            <person name="Dubinina G."/>
            <person name="Grabovich M."/>
            <person name="Vincze T."/>
            <person name="Roberts R.J."/>
        </authorList>
    </citation>
    <scope>NUCLEOTIDE SEQUENCE [LARGE SCALE GENOMIC DNA]</scope>
    <source>
        <strain evidence="10 11">P</strain>
    </source>
</reference>
<dbReference type="SUPFAM" id="SSF102114">
    <property type="entry name" value="Radical SAM enzymes"/>
    <property type="match status" value="1"/>
</dbReference>
<dbReference type="SFLD" id="SFLDG01060">
    <property type="entry name" value="BATS_domain_containing"/>
    <property type="match status" value="1"/>
</dbReference>
<dbReference type="SMART" id="SM00876">
    <property type="entry name" value="BATS"/>
    <property type="match status" value="1"/>
</dbReference>
<dbReference type="InterPro" id="IPR058240">
    <property type="entry name" value="rSAM_sf"/>
</dbReference>
<dbReference type="InterPro" id="IPR006638">
    <property type="entry name" value="Elp3/MiaA/NifB-like_rSAM"/>
</dbReference>
<dbReference type="GO" id="GO:0046872">
    <property type="term" value="F:metal ion binding"/>
    <property type="evidence" value="ECO:0007669"/>
    <property type="project" value="UniProtKB-KW"/>
</dbReference>
<evidence type="ECO:0000256" key="6">
    <source>
        <dbReference type="ARBA" id="ARBA00023014"/>
    </source>
</evidence>
<keyword evidence="2" id="KW-0004">4Fe-4S</keyword>
<evidence type="ECO:0000313" key="11">
    <source>
        <dbReference type="Proteomes" id="UP000323824"/>
    </source>
</evidence>
<dbReference type="PANTHER" id="PTHR43583">
    <property type="entry name" value="2-IMINOACETATE SYNTHASE"/>
    <property type="match status" value="1"/>
</dbReference>
<dbReference type="GO" id="GO:0042364">
    <property type="term" value="P:water-soluble vitamin biosynthetic process"/>
    <property type="evidence" value="ECO:0007669"/>
    <property type="project" value="UniProtKB-ARBA"/>
</dbReference>
<keyword evidence="4" id="KW-0479">Metal-binding</keyword>
<dbReference type="Gene3D" id="3.20.20.70">
    <property type="entry name" value="Aldolase class I"/>
    <property type="match status" value="1"/>
</dbReference>
<keyword evidence="3" id="KW-0949">S-adenosyl-L-methionine</keyword>
<dbReference type="GO" id="GO:0051539">
    <property type="term" value="F:4 iron, 4 sulfur cluster binding"/>
    <property type="evidence" value="ECO:0007669"/>
    <property type="project" value="UniProtKB-KW"/>
</dbReference>
<accession>A0A5C1QC05</accession>
<name>A0A5C1QC05_9SPIO</name>
<dbReference type="SFLD" id="SFLDF00319">
    <property type="entry name" value="Fe_hydrogenase_maturase_(HydG"/>
    <property type="match status" value="1"/>
</dbReference>
<protein>
    <submittedName>
        <fullName evidence="10">[FeFe] hydrogenase H-cluster radical SAM maturase HydG</fullName>
    </submittedName>
</protein>
<reference evidence="10 11" key="2">
    <citation type="submission" date="2019-09" db="EMBL/GenBank/DDBJ databases">
        <title>Complete Genome Sequence and Methylome Analysis of free living Spirochaetas.</title>
        <authorList>
            <person name="Leshcheva N."/>
            <person name="Mikheeva N."/>
        </authorList>
    </citation>
    <scope>NUCLEOTIDE SEQUENCE [LARGE SCALE GENOMIC DNA]</scope>
    <source>
        <strain evidence="10 11">P</strain>
    </source>
</reference>
<proteinExistence type="predicted"/>
<feature type="domain" description="Radical SAM core" evidence="9">
    <location>
        <begin position="67"/>
        <end position="299"/>
    </location>
</feature>
<dbReference type="SFLD" id="SFLDS00029">
    <property type="entry name" value="Radical_SAM"/>
    <property type="match status" value="1"/>
</dbReference>
<evidence type="ECO:0000256" key="7">
    <source>
        <dbReference type="ARBA" id="ARBA00034078"/>
    </source>
</evidence>
<dbReference type="GO" id="GO:0044272">
    <property type="term" value="P:sulfur compound biosynthetic process"/>
    <property type="evidence" value="ECO:0007669"/>
    <property type="project" value="UniProtKB-ARBA"/>
</dbReference>
<dbReference type="CDD" id="cd01335">
    <property type="entry name" value="Radical_SAM"/>
    <property type="match status" value="1"/>
</dbReference>
<dbReference type="InterPro" id="IPR034428">
    <property type="entry name" value="ThiH/NoCL/HydG-like"/>
</dbReference>
<evidence type="ECO:0000313" key="10">
    <source>
        <dbReference type="EMBL" id="QEN05071.1"/>
    </source>
</evidence>
<dbReference type="Proteomes" id="UP000323824">
    <property type="component" value="Chromosome"/>
</dbReference>
<evidence type="ECO:0000256" key="5">
    <source>
        <dbReference type="ARBA" id="ARBA00023004"/>
    </source>
</evidence>
<dbReference type="NCBIfam" id="TIGR03955">
    <property type="entry name" value="rSAM_HydG"/>
    <property type="match status" value="1"/>
</dbReference>
<dbReference type="Pfam" id="PF06968">
    <property type="entry name" value="BATS"/>
    <property type="match status" value="1"/>
</dbReference>
<dbReference type="InterPro" id="IPR013785">
    <property type="entry name" value="Aldolase_TIM"/>
</dbReference>
<evidence type="ECO:0000259" key="9">
    <source>
        <dbReference type="PROSITE" id="PS51918"/>
    </source>
</evidence>
<dbReference type="InterPro" id="IPR007197">
    <property type="entry name" value="rSAM"/>
</dbReference>
<sequence length="455" mass="51074">MFLDIEKLKRLARTTTVSEVELNRVLNKAKELKGLNLDDVAILLAVESKEHIQMLLESAALVKKEIYGNRMVLFAPIYTGNHCSNNCLYCGFRAANKDLKRISLSKDDLVKETELLLKEGHKRVLLLCGESNKTPLESTLEAIETVYSAEYNGHKVKRINIEIAPMEVDEFKVLKTANIGTYTCFQETYDPELYKEYHPTGKKANYEYRLNVMHRAMEAGIDDVGVGVLFGLADYKFEILALLEHASSLEKEFGCGPHTVSVPRIEKASGAPLTENIPFPVSDDDFRKIVAIIRMAMPYTGIILSTRESTELREELMHYGVSQLSAGSKTSPGGYSDSEDNSQFSLGDHRSLEEVISNMSDAGYIPSFCTGCYRKGRVGNDFMDLAKPGLIKKFCVPNGLTSYAEYLHDFSSNEVKEKGLKLIDKLAEEIPFPEIKEMTKKSLQEINVGKRDVYL</sequence>
<comment type="cofactor">
    <cofactor evidence="7">
        <name>[2Fe-2S] cluster</name>
        <dbReference type="ChEBI" id="CHEBI:190135"/>
    </cofactor>
</comment>
<keyword evidence="6" id="KW-0411">Iron-sulfur</keyword>
<dbReference type="Pfam" id="PF04055">
    <property type="entry name" value="Radical_SAM"/>
    <property type="match status" value="1"/>
</dbReference>
<dbReference type="PANTHER" id="PTHR43583:SF2">
    <property type="entry name" value="THIAZOLE BIOSYNTHESIS PROTEIN"/>
    <property type="match status" value="1"/>
</dbReference>
<evidence type="ECO:0000256" key="3">
    <source>
        <dbReference type="ARBA" id="ARBA00022691"/>
    </source>
</evidence>
<gene>
    <name evidence="10" type="primary">hydG</name>
    <name evidence="10" type="ORF">EW093_10235</name>
</gene>
<evidence type="ECO:0000256" key="1">
    <source>
        <dbReference type="ARBA" id="ARBA00001966"/>
    </source>
</evidence>
<dbReference type="SFLD" id="SFLDG01081">
    <property type="entry name" value="cleavage_of_the_Ca-Cb_bond_in"/>
    <property type="match status" value="1"/>
</dbReference>
<feature type="compositionally biased region" description="Polar residues" evidence="8">
    <location>
        <begin position="324"/>
        <end position="333"/>
    </location>
</feature>
<dbReference type="GO" id="GO:0003824">
    <property type="term" value="F:catalytic activity"/>
    <property type="evidence" value="ECO:0007669"/>
    <property type="project" value="InterPro"/>
</dbReference>
<dbReference type="PROSITE" id="PS51918">
    <property type="entry name" value="RADICAL_SAM"/>
    <property type="match status" value="1"/>
</dbReference>
<dbReference type="InterPro" id="IPR010722">
    <property type="entry name" value="BATS_dom"/>
</dbReference>
<keyword evidence="11" id="KW-1185">Reference proteome</keyword>
<evidence type="ECO:0000256" key="4">
    <source>
        <dbReference type="ARBA" id="ARBA00022723"/>
    </source>
</evidence>
<dbReference type="SMART" id="SM00729">
    <property type="entry name" value="Elp3"/>
    <property type="match status" value="1"/>
</dbReference>